<feature type="signal peptide" evidence="3">
    <location>
        <begin position="1"/>
        <end position="22"/>
    </location>
</feature>
<organism evidence="4 5">
    <name type="scientific">Photobacterium aquae</name>
    <dbReference type="NCBI Taxonomy" id="1195763"/>
    <lineage>
        <taxon>Bacteria</taxon>
        <taxon>Pseudomonadati</taxon>
        <taxon>Pseudomonadota</taxon>
        <taxon>Gammaproteobacteria</taxon>
        <taxon>Vibrionales</taxon>
        <taxon>Vibrionaceae</taxon>
        <taxon>Photobacterium</taxon>
    </lineage>
</organism>
<reference evidence="4 5" key="1">
    <citation type="submission" date="2015-05" db="EMBL/GenBank/DDBJ databases">
        <title>Photobacterium galathea sp. nov.</title>
        <authorList>
            <person name="Machado H."/>
            <person name="Gram L."/>
        </authorList>
    </citation>
    <scope>NUCLEOTIDE SEQUENCE [LARGE SCALE GENOMIC DNA]</scope>
    <source>
        <strain evidence="4 5">CGMCC 1.12159</strain>
    </source>
</reference>
<dbReference type="RefSeq" id="WP_047877920.1">
    <property type="nucleotide sequence ID" value="NZ_LDOT01000006.1"/>
</dbReference>
<proteinExistence type="predicted"/>
<protein>
    <submittedName>
        <fullName evidence="4">Uncharacterized protein</fullName>
    </submittedName>
</protein>
<dbReference type="AlphaFoldDB" id="A0A0J1H5K3"/>
<sequence length="537" mass="58484">MKKILTPLALAIGLAILPAANAADFIAKEADPALEAVAELTEQPYQQQEITEEVYVSAEDQLRDLMKTRGWGQGWDANKKRIFVVHSESFDNEDPTYDDSFIAKRSMFSTLAVMGAKAKVVEFMRTQMTAADQLSAPGTNVYAELNEQFLKIQKKIASSEKALAKLLAEVDAAEAEKLKGVTLEDRTKAFMDALIKRLDTAYSSGDIEEKKRKAYQKAKTRYEEAMAEHEDIVAKAEAIKGSVALEATSAVETLAKAPLMGTSILAQAESWNAEEERYEVAVLTVWSPKLEEGAKAILTGEEQDTKPKKALSVQEWLDTQDAATLVGPRSYVDNKGDRWFIGAYAMPVSGSSSKIRKNKGIADLMAKKEAVMALYSDMETQKQAEIALQTRSGELGGKDHTEVATSFAETTRQAVENRQVNGMSQLMSKTVTHPISNEKIYVIAYGVSGQSAAEALKLSYSTYQSATKANLSNSVKQVVADKLEQSLEASKKADVEASVGTDSGVMPTKAANTVSHKKVATSSNTLLNAPTIDEDDF</sequence>
<feature type="coiled-coil region" evidence="1">
    <location>
        <begin position="142"/>
        <end position="176"/>
    </location>
</feature>
<dbReference type="OrthoDB" id="5914263at2"/>
<evidence type="ECO:0000313" key="5">
    <source>
        <dbReference type="Proteomes" id="UP000036097"/>
    </source>
</evidence>
<keyword evidence="1" id="KW-0175">Coiled coil</keyword>
<accession>A0A0J1H5K3</accession>
<feature type="compositionally biased region" description="Polar residues" evidence="2">
    <location>
        <begin position="510"/>
        <end position="520"/>
    </location>
</feature>
<evidence type="ECO:0000256" key="1">
    <source>
        <dbReference type="SAM" id="Coils"/>
    </source>
</evidence>
<comment type="caution">
    <text evidence="4">The sequence shown here is derived from an EMBL/GenBank/DDBJ whole genome shotgun (WGS) entry which is preliminary data.</text>
</comment>
<dbReference type="EMBL" id="LDOT01000006">
    <property type="protein sequence ID" value="KLV07069.1"/>
    <property type="molecule type" value="Genomic_DNA"/>
</dbReference>
<dbReference type="STRING" id="1195763.ABT56_05780"/>
<dbReference type="Proteomes" id="UP000036097">
    <property type="component" value="Unassembled WGS sequence"/>
</dbReference>
<name>A0A0J1H5K3_9GAMM</name>
<feature type="coiled-coil region" evidence="1">
    <location>
        <begin position="208"/>
        <end position="239"/>
    </location>
</feature>
<evidence type="ECO:0000256" key="2">
    <source>
        <dbReference type="SAM" id="MobiDB-lite"/>
    </source>
</evidence>
<evidence type="ECO:0000313" key="4">
    <source>
        <dbReference type="EMBL" id="KLV07069.1"/>
    </source>
</evidence>
<feature type="region of interest" description="Disordered" evidence="2">
    <location>
        <begin position="490"/>
        <end position="520"/>
    </location>
</feature>
<feature type="chain" id="PRO_5005252349" evidence="3">
    <location>
        <begin position="23"/>
        <end position="537"/>
    </location>
</feature>
<keyword evidence="3" id="KW-0732">Signal</keyword>
<gene>
    <name evidence="4" type="ORF">ABT56_05780</name>
</gene>
<evidence type="ECO:0000256" key="3">
    <source>
        <dbReference type="SAM" id="SignalP"/>
    </source>
</evidence>
<dbReference type="PATRIC" id="fig|1195763.3.peg.1227"/>
<keyword evidence="5" id="KW-1185">Reference proteome</keyword>